<organism evidence="2 3">
    <name type="scientific">Bifidobacterium panos</name>
    <dbReference type="NCBI Taxonomy" id="2675321"/>
    <lineage>
        <taxon>Bacteria</taxon>
        <taxon>Bacillati</taxon>
        <taxon>Actinomycetota</taxon>
        <taxon>Actinomycetes</taxon>
        <taxon>Bifidobacteriales</taxon>
        <taxon>Bifidobacteriaceae</taxon>
        <taxon>Bifidobacterium</taxon>
    </lineage>
</organism>
<evidence type="ECO:0000313" key="3">
    <source>
        <dbReference type="Proteomes" id="UP000553756"/>
    </source>
</evidence>
<dbReference type="InterPro" id="IPR046062">
    <property type="entry name" value="DUF6020"/>
</dbReference>
<accession>A0ABX1SXG1</accession>
<proteinExistence type="predicted"/>
<feature type="transmembrane region" description="Helical" evidence="1">
    <location>
        <begin position="353"/>
        <end position="372"/>
    </location>
</feature>
<keyword evidence="3" id="KW-1185">Reference proteome</keyword>
<keyword evidence="1" id="KW-0472">Membrane</keyword>
<comment type="caution">
    <text evidence="2">The sequence shown here is derived from an EMBL/GenBank/DDBJ whole genome shotgun (WGS) entry which is preliminary data.</text>
</comment>
<feature type="transmembrane region" description="Helical" evidence="1">
    <location>
        <begin position="51"/>
        <end position="70"/>
    </location>
</feature>
<protein>
    <recommendedName>
        <fullName evidence="4">Glycosyltransferase RgtA/B/C/D-like domain-containing protein</fullName>
    </recommendedName>
</protein>
<gene>
    <name evidence="2" type="ORF">G1C94_1127</name>
</gene>
<keyword evidence="1" id="KW-0812">Transmembrane</keyword>
<feature type="transmembrane region" description="Helical" evidence="1">
    <location>
        <begin position="148"/>
        <end position="167"/>
    </location>
</feature>
<evidence type="ECO:0008006" key="4">
    <source>
        <dbReference type="Google" id="ProtNLM"/>
    </source>
</evidence>
<reference evidence="2 3" key="1">
    <citation type="submission" date="2020-02" db="EMBL/GenBank/DDBJ databases">
        <title>Characterization of phylogenetic diversity of novel bifidobacterial species isolated in Czech ZOOs.</title>
        <authorList>
            <person name="Lugli G.A."/>
            <person name="Vera N.B."/>
            <person name="Ventura M."/>
        </authorList>
    </citation>
    <scope>NUCLEOTIDE SEQUENCE [LARGE SCALE GENOMIC DNA]</scope>
    <source>
        <strain evidence="2 3">DSM 109963</strain>
    </source>
</reference>
<evidence type="ECO:0000256" key="1">
    <source>
        <dbReference type="SAM" id="Phobius"/>
    </source>
</evidence>
<dbReference type="Pfam" id="PF19484">
    <property type="entry name" value="DUF6020"/>
    <property type="match status" value="1"/>
</dbReference>
<name>A0ABX1SXG1_9BIFI</name>
<feature type="transmembrane region" description="Helical" evidence="1">
    <location>
        <begin position="15"/>
        <end position="39"/>
    </location>
</feature>
<dbReference type="Proteomes" id="UP000553756">
    <property type="component" value="Unassembled WGS sequence"/>
</dbReference>
<feature type="transmembrane region" description="Helical" evidence="1">
    <location>
        <begin position="124"/>
        <end position="141"/>
    </location>
</feature>
<feature type="transmembrane region" description="Helical" evidence="1">
    <location>
        <begin position="384"/>
        <end position="401"/>
    </location>
</feature>
<keyword evidence="1" id="KW-1133">Transmembrane helix</keyword>
<dbReference type="EMBL" id="JAAIIJ010000021">
    <property type="protein sequence ID" value="NMN02505.1"/>
    <property type="molecule type" value="Genomic_DNA"/>
</dbReference>
<evidence type="ECO:0000313" key="2">
    <source>
        <dbReference type="EMBL" id="NMN02505.1"/>
    </source>
</evidence>
<sequence length="462" mass="51386">MGGAALVGYKLTGSYFSGITAFLILQLLAGALAIAHALAYFTSRLNAPANLVRAVTVFFCVFPMFPIAFLSLYKDYTHLVFFIPWCVMFTELVRTRLNSLKKPWFFAALLVISVLASMTKKTGMYVILFCMLFLLLMKAAAKMKVVVAALLALIFAFSSVLPAALLFKPLGIVKSNATFAAVVPMNMVARVAHEDPQGVTQEEKQVVERFIGLDWQTLGESYNPYSSDPIMVLSPIDQEVSLAKFMSVWLSIGLKHPKVYINSFFAQTSGWVALQRPESRSVKNDKNDGNYVPNILFSESRPYVLTCINGDTYGSLVDTQKDESCKGEAVPGRYQPFVKNLLQWLHGIPVLNVLFYAALWIILPFFLLYVVWRRRQAICAPRALLTLLPLVVSVLTLFLYAVSGGDYVHYMFHAIVLGPLYLLYSFATQTIPAGVATITGTRPERVNASRAGRNSFERQVVS</sequence>